<reference evidence="2 3" key="1">
    <citation type="submission" date="2018-05" db="EMBL/GenBank/DDBJ databases">
        <authorList>
            <person name="Goeker M."/>
            <person name="Huntemann M."/>
            <person name="Clum A."/>
            <person name="Pillay M."/>
            <person name="Palaniappan K."/>
            <person name="Varghese N."/>
            <person name="Mikhailova N."/>
            <person name="Stamatis D."/>
            <person name="Reddy T."/>
            <person name="Daum C."/>
            <person name="Shapiro N."/>
            <person name="Ivanova N."/>
            <person name="Kyrpides N."/>
            <person name="Woyke T."/>
        </authorList>
    </citation>
    <scope>NUCLEOTIDE SEQUENCE [LARGE SCALE GENOMIC DNA]</scope>
    <source>
        <strain evidence="2 3">DSM 26524</strain>
    </source>
</reference>
<gene>
    <name evidence="2" type="ORF">C7383_10843</name>
</gene>
<feature type="compositionally biased region" description="Basic and acidic residues" evidence="1">
    <location>
        <begin position="21"/>
        <end position="33"/>
    </location>
</feature>
<name>A0AB73T2A1_9FIRM</name>
<dbReference type="EMBL" id="QGGY01000008">
    <property type="protein sequence ID" value="PWJ74614.1"/>
    <property type="molecule type" value="Genomic_DNA"/>
</dbReference>
<evidence type="ECO:0000313" key="3">
    <source>
        <dbReference type="Proteomes" id="UP000245412"/>
    </source>
</evidence>
<proteinExistence type="predicted"/>
<comment type="caution">
    <text evidence="2">The sequence shown here is derived from an EMBL/GenBank/DDBJ whole genome shotgun (WGS) entry which is preliminary data.</text>
</comment>
<keyword evidence="3" id="KW-1185">Reference proteome</keyword>
<organism evidence="2 3">
    <name type="scientific">Murimonas intestini</name>
    <dbReference type="NCBI Taxonomy" id="1337051"/>
    <lineage>
        <taxon>Bacteria</taxon>
        <taxon>Bacillati</taxon>
        <taxon>Bacillota</taxon>
        <taxon>Clostridia</taxon>
        <taxon>Lachnospirales</taxon>
        <taxon>Lachnospiraceae</taxon>
        <taxon>Murimonas</taxon>
    </lineage>
</organism>
<protein>
    <submittedName>
        <fullName evidence="2">Uncharacterized protein</fullName>
    </submittedName>
</protein>
<dbReference type="Proteomes" id="UP000245412">
    <property type="component" value="Unassembled WGS sequence"/>
</dbReference>
<sequence>MIFKIKNCADTVQGEEEDNEEAKYIVDHDRPAE</sequence>
<evidence type="ECO:0000313" key="2">
    <source>
        <dbReference type="EMBL" id="PWJ74614.1"/>
    </source>
</evidence>
<feature type="region of interest" description="Disordered" evidence="1">
    <location>
        <begin position="12"/>
        <end position="33"/>
    </location>
</feature>
<dbReference type="AlphaFoldDB" id="A0AB73T2A1"/>
<evidence type="ECO:0000256" key="1">
    <source>
        <dbReference type="SAM" id="MobiDB-lite"/>
    </source>
</evidence>
<accession>A0AB73T2A1</accession>